<organism evidence="1 2">
    <name type="scientific">Acidihalobacter ferrooxydans</name>
    <dbReference type="NCBI Taxonomy" id="1765967"/>
    <lineage>
        <taxon>Bacteria</taxon>
        <taxon>Pseudomonadati</taxon>
        <taxon>Pseudomonadota</taxon>
        <taxon>Gammaproteobacteria</taxon>
        <taxon>Chromatiales</taxon>
        <taxon>Ectothiorhodospiraceae</taxon>
        <taxon>Acidihalobacter</taxon>
    </lineage>
</organism>
<reference evidence="1 2" key="1">
    <citation type="submission" date="2017-01" db="EMBL/GenBank/DDBJ databases">
        <title>Draft sequence of Acidihalobacter ferrooxidans strain DSM 14175 (strain V8).</title>
        <authorList>
            <person name="Khaleque H.N."/>
            <person name="Ramsay J.P."/>
            <person name="Murphy R.J.T."/>
            <person name="Kaksonen A.H."/>
            <person name="Boxall N.J."/>
            <person name="Watkin E.L.J."/>
        </authorList>
    </citation>
    <scope>NUCLEOTIDE SEQUENCE [LARGE SCALE GENOMIC DNA]</scope>
    <source>
        <strain evidence="1 2">V8</strain>
    </source>
</reference>
<keyword evidence="2" id="KW-1185">Reference proteome</keyword>
<dbReference type="AlphaFoldDB" id="A0A1P8UFA9"/>
<dbReference type="EMBL" id="CP019434">
    <property type="protein sequence ID" value="APZ42537.1"/>
    <property type="molecule type" value="Genomic_DNA"/>
</dbReference>
<evidence type="ECO:0000313" key="1">
    <source>
        <dbReference type="EMBL" id="APZ42537.1"/>
    </source>
</evidence>
<name>A0A1P8UFA9_9GAMM</name>
<dbReference type="Proteomes" id="UP000243807">
    <property type="component" value="Chromosome"/>
</dbReference>
<proteinExistence type="predicted"/>
<accession>A0A1P8UFA9</accession>
<sequence>MRSYYPGFIFQREDPDGSLKYVIVEVKADNQIEDAVVQAKKDFAKQLPVASGMGYRILKSSDADKRYFRLLL</sequence>
<evidence type="ECO:0000313" key="2">
    <source>
        <dbReference type="Proteomes" id="UP000243807"/>
    </source>
</evidence>
<gene>
    <name evidence="1" type="ORF">BW247_05050</name>
</gene>
<dbReference type="OrthoDB" id="9804145at2"/>
<dbReference type="KEGG" id="afy:BW247_05050"/>
<protein>
    <submittedName>
        <fullName evidence="1">Uncharacterized protein</fullName>
    </submittedName>
</protein>